<dbReference type="EMBL" id="AGCI01000092">
    <property type="protein sequence ID" value="EHM39545.1"/>
    <property type="molecule type" value="Genomic_DNA"/>
</dbReference>
<accession>G9YBA5</accession>
<organism evidence="1 2">
    <name type="scientific">Hafnia alvei ATCC 51873</name>
    <dbReference type="NCBI Taxonomy" id="1002364"/>
    <lineage>
        <taxon>Bacteria</taxon>
        <taxon>Pseudomonadati</taxon>
        <taxon>Pseudomonadota</taxon>
        <taxon>Gammaproteobacteria</taxon>
        <taxon>Enterobacterales</taxon>
        <taxon>Hafniaceae</taxon>
        <taxon>Hafnia</taxon>
    </lineage>
</organism>
<evidence type="ECO:0000313" key="2">
    <source>
        <dbReference type="Proteomes" id="UP000005959"/>
    </source>
</evidence>
<protein>
    <submittedName>
        <fullName evidence="1">Uncharacterized protein</fullName>
    </submittedName>
</protein>
<comment type="caution">
    <text evidence="1">The sequence shown here is derived from an EMBL/GenBank/DDBJ whole genome shotgun (WGS) entry which is preliminary data.</text>
</comment>
<dbReference type="HOGENOM" id="CLU_3168714_0_0_6"/>
<reference evidence="1 2" key="1">
    <citation type="submission" date="2011-08" db="EMBL/GenBank/DDBJ databases">
        <authorList>
            <person name="Weinstock G."/>
            <person name="Sodergren E."/>
            <person name="Clifton S."/>
            <person name="Fulton L."/>
            <person name="Fulton B."/>
            <person name="Courtney L."/>
            <person name="Fronick C."/>
            <person name="Harrison M."/>
            <person name="Strong C."/>
            <person name="Farmer C."/>
            <person name="Delahaunty K."/>
            <person name="Markovic C."/>
            <person name="Hall O."/>
            <person name="Minx P."/>
            <person name="Tomlinson C."/>
            <person name="Mitreva M."/>
            <person name="Hou S."/>
            <person name="Chen J."/>
            <person name="Wollam A."/>
            <person name="Pepin K.H."/>
            <person name="Johnson M."/>
            <person name="Bhonagiri V."/>
            <person name="Zhang X."/>
            <person name="Suruliraj S."/>
            <person name="Warren W."/>
            <person name="Chinwalla A."/>
            <person name="Mardis E.R."/>
            <person name="Wilson R.K."/>
        </authorList>
    </citation>
    <scope>NUCLEOTIDE SEQUENCE [LARGE SCALE GENOMIC DNA]</scope>
    <source>
        <strain evidence="1 2">ATCC 51873</strain>
    </source>
</reference>
<dbReference type="AlphaFoldDB" id="G9YBA5"/>
<proteinExistence type="predicted"/>
<gene>
    <name evidence="1" type="ORF">HMPREF0454_03884</name>
</gene>
<dbReference type="Proteomes" id="UP000005959">
    <property type="component" value="Unassembled WGS sequence"/>
</dbReference>
<name>G9YBA5_HAFAL</name>
<sequence length="47" mass="5610">MISLKIIFSDTICLQCKRRFFCFDFITFFLYMANYHDSACVKVPNMS</sequence>
<evidence type="ECO:0000313" key="1">
    <source>
        <dbReference type="EMBL" id="EHM39545.1"/>
    </source>
</evidence>